<reference evidence="8 9" key="1">
    <citation type="submission" date="2016-11" db="EMBL/GenBank/DDBJ databases">
        <authorList>
            <person name="Jaros S."/>
            <person name="Januszkiewicz K."/>
            <person name="Wedrychowicz H."/>
        </authorList>
    </citation>
    <scope>NUCLEOTIDE SEQUENCE [LARGE SCALE GENOMIC DNA]</scope>
    <source>
        <strain evidence="8 9">DSM 44666</strain>
    </source>
</reference>
<feature type="region of interest" description="Disordered" evidence="6">
    <location>
        <begin position="295"/>
        <end position="315"/>
    </location>
</feature>
<comment type="similarity">
    <text evidence="2">Belongs to the oxidase-dependent Fe transporter (OFeT) (TC 9.A.10.1) family.</text>
</comment>
<keyword evidence="3 7" id="KW-0812">Transmembrane</keyword>
<protein>
    <submittedName>
        <fullName evidence="8">High-affinity iron transporter</fullName>
    </submittedName>
</protein>
<feature type="transmembrane region" description="Helical" evidence="7">
    <location>
        <begin position="42"/>
        <end position="63"/>
    </location>
</feature>
<dbReference type="Proteomes" id="UP000184476">
    <property type="component" value="Unassembled WGS sequence"/>
</dbReference>
<dbReference type="InterPro" id="IPR004923">
    <property type="entry name" value="FTR1/Fip1/EfeU"/>
</dbReference>
<feature type="transmembrane region" description="Helical" evidence="7">
    <location>
        <begin position="113"/>
        <end position="133"/>
    </location>
</feature>
<feature type="transmembrane region" description="Helical" evidence="7">
    <location>
        <begin position="186"/>
        <end position="208"/>
    </location>
</feature>
<evidence type="ECO:0000256" key="3">
    <source>
        <dbReference type="ARBA" id="ARBA00022692"/>
    </source>
</evidence>
<keyword evidence="9" id="KW-1185">Reference proteome</keyword>
<feature type="transmembrane region" description="Helical" evidence="7">
    <location>
        <begin position="6"/>
        <end position="30"/>
    </location>
</feature>
<feature type="transmembrane region" description="Helical" evidence="7">
    <location>
        <begin position="268"/>
        <end position="287"/>
    </location>
</feature>
<evidence type="ECO:0000256" key="6">
    <source>
        <dbReference type="SAM" id="MobiDB-lite"/>
    </source>
</evidence>
<gene>
    <name evidence="8" type="ORF">SAMN05444392_10716</name>
</gene>
<dbReference type="OrthoDB" id="8215804at2"/>
<evidence type="ECO:0000256" key="1">
    <source>
        <dbReference type="ARBA" id="ARBA00004141"/>
    </source>
</evidence>
<dbReference type="PANTHER" id="PTHR31632">
    <property type="entry name" value="IRON TRANSPORTER FTH1"/>
    <property type="match status" value="1"/>
</dbReference>
<organism evidence="8 9">
    <name type="scientific">Seinonella peptonophila</name>
    <dbReference type="NCBI Taxonomy" id="112248"/>
    <lineage>
        <taxon>Bacteria</taxon>
        <taxon>Bacillati</taxon>
        <taxon>Bacillota</taxon>
        <taxon>Bacilli</taxon>
        <taxon>Bacillales</taxon>
        <taxon>Thermoactinomycetaceae</taxon>
        <taxon>Seinonella</taxon>
    </lineage>
</organism>
<dbReference type="GO" id="GO:0033573">
    <property type="term" value="C:high-affinity iron permease complex"/>
    <property type="evidence" value="ECO:0007669"/>
    <property type="project" value="InterPro"/>
</dbReference>
<accession>A0A1M4YKS4</accession>
<feature type="transmembrane region" description="Helical" evidence="7">
    <location>
        <begin position="153"/>
        <end position="174"/>
    </location>
</feature>
<feature type="compositionally biased region" description="Basic and acidic residues" evidence="6">
    <location>
        <begin position="300"/>
        <end position="315"/>
    </location>
</feature>
<dbReference type="RefSeq" id="WP_073155035.1">
    <property type="nucleotide sequence ID" value="NZ_FQVL01000007.1"/>
</dbReference>
<dbReference type="Pfam" id="PF03239">
    <property type="entry name" value="FTR1"/>
    <property type="match status" value="1"/>
</dbReference>
<proteinExistence type="inferred from homology"/>
<dbReference type="GO" id="GO:0015093">
    <property type="term" value="F:ferrous iron transmembrane transporter activity"/>
    <property type="evidence" value="ECO:0007669"/>
    <property type="project" value="TreeGrafter"/>
</dbReference>
<evidence type="ECO:0000313" key="8">
    <source>
        <dbReference type="EMBL" id="SHF06455.1"/>
    </source>
</evidence>
<sequence>MSTSLHFQAFFITFREVFEAMLILGLITSYIKRVNQEKWNKWVWTGAGTAVIASLIVALLFQLLLNTYATMGSEIYLKISILLISCILLTQMVFWMADQNQDIKGQMEKRLDVILTTGSAIGMVMHAFLVVLREGVETVFFFAAISQGQIDRVLTSWGALIGLIGGIVLAFLFFRGMARFSLRTFFRVTGSVILLIAAGFLVNALGMLQDLKHLPSAMPHVFDLSWLMPESPIDEAQYIREHGTAPLISGNVGIFFSALLGYTHQPSIEQLCAYLTYFVVVILWVRYRHQRKQGQAKQPSLDRKEEDKTFDVSRL</sequence>
<dbReference type="PANTHER" id="PTHR31632:SF2">
    <property type="entry name" value="PLASMA MEMBRANE IRON PERMEASE"/>
    <property type="match status" value="1"/>
</dbReference>
<evidence type="ECO:0000256" key="2">
    <source>
        <dbReference type="ARBA" id="ARBA00008333"/>
    </source>
</evidence>
<evidence type="ECO:0000256" key="5">
    <source>
        <dbReference type="ARBA" id="ARBA00023136"/>
    </source>
</evidence>
<comment type="subcellular location">
    <subcellularLocation>
        <location evidence="1">Membrane</location>
        <topology evidence="1">Multi-pass membrane protein</topology>
    </subcellularLocation>
</comment>
<dbReference type="STRING" id="112248.SAMN05444392_10716"/>
<evidence type="ECO:0000313" key="9">
    <source>
        <dbReference type="Proteomes" id="UP000184476"/>
    </source>
</evidence>
<keyword evidence="5 7" id="KW-0472">Membrane</keyword>
<dbReference type="EMBL" id="FQVL01000007">
    <property type="protein sequence ID" value="SHF06455.1"/>
    <property type="molecule type" value="Genomic_DNA"/>
</dbReference>
<evidence type="ECO:0000256" key="4">
    <source>
        <dbReference type="ARBA" id="ARBA00022989"/>
    </source>
</evidence>
<name>A0A1M4YKS4_9BACL</name>
<keyword evidence="4 7" id="KW-1133">Transmembrane helix</keyword>
<evidence type="ECO:0000256" key="7">
    <source>
        <dbReference type="SAM" id="Phobius"/>
    </source>
</evidence>
<dbReference type="AlphaFoldDB" id="A0A1M4YKS4"/>
<feature type="transmembrane region" description="Helical" evidence="7">
    <location>
        <begin position="75"/>
        <end position="97"/>
    </location>
</feature>